<gene>
    <name evidence="2" type="ORF">ElyMa_003701800</name>
</gene>
<dbReference type="EMBL" id="BMAT01007591">
    <property type="protein sequence ID" value="GFR67268.1"/>
    <property type="molecule type" value="Genomic_DNA"/>
</dbReference>
<accession>A0AAV4F1N4</accession>
<organism evidence="2 3">
    <name type="scientific">Elysia marginata</name>
    <dbReference type="NCBI Taxonomy" id="1093978"/>
    <lineage>
        <taxon>Eukaryota</taxon>
        <taxon>Metazoa</taxon>
        <taxon>Spiralia</taxon>
        <taxon>Lophotrochozoa</taxon>
        <taxon>Mollusca</taxon>
        <taxon>Gastropoda</taxon>
        <taxon>Heterobranchia</taxon>
        <taxon>Euthyneura</taxon>
        <taxon>Panpulmonata</taxon>
        <taxon>Sacoglossa</taxon>
        <taxon>Placobranchoidea</taxon>
        <taxon>Plakobranchidae</taxon>
        <taxon>Elysia</taxon>
    </lineage>
</organism>
<dbReference type="AlphaFoldDB" id="A0AAV4F1N4"/>
<name>A0AAV4F1N4_9GAST</name>
<evidence type="ECO:0000313" key="3">
    <source>
        <dbReference type="Proteomes" id="UP000762676"/>
    </source>
</evidence>
<protein>
    <submittedName>
        <fullName evidence="2">Uncharacterized protein</fullName>
    </submittedName>
</protein>
<comment type="caution">
    <text evidence="2">The sequence shown here is derived from an EMBL/GenBank/DDBJ whole genome shotgun (WGS) entry which is preliminary data.</text>
</comment>
<keyword evidence="3" id="KW-1185">Reference proteome</keyword>
<dbReference type="Proteomes" id="UP000762676">
    <property type="component" value="Unassembled WGS sequence"/>
</dbReference>
<feature type="compositionally biased region" description="Low complexity" evidence="1">
    <location>
        <begin position="1"/>
        <end position="12"/>
    </location>
</feature>
<proteinExistence type="predicted"/>
<sequence length="84" mass="9626">MTLMSTTKTLTKCPAVATNDDDDNNGNDDEDEDHDEDQQQRYDETMRIMHTTGLCSYGEAAEIIKHVLQDCLNSRTFWHANWSS</sequence>
<evidence type="ECO:0000256" key="1">
    <source>
        <dbReference type="SAM" id="MobiDB-lite"/>
    </source>
</evidence>
<feature type="compositionally biased region" description="Acidic residues" evidence="1">
    <location>
        <begin position="19"/>
        <end position="36"/>
    </location>
</feature>
<reference evidence="2 3" key="1">
    <citation type="journal article" date="2021" name="Elife">
        <title>Chloroplast acquisition without the gene transfer in kleptoplastic sea slugs, Plakobranchus ocellatus.</title>
        <authorList>
            <person name="Maeda T."/>
            <person name="Takahashi S."/>
            <person name="Yoshida T."/>
            <person name="Shimamura S."/>
            <person name="Takaki Y."/>
            <person name="Nagai Y."/>
            <person name="Toyoda A."/>
            <person name="Suzuki Y."/>
            <person name="Arimoto A."/>
            <person name="Ishii H."/>
            <person name="Satoh N."/>
            <person name="Nishiyama T."/>
            <person name="Hasebe M."/>
            <person name="Maruyama T."/>
            <person name="Minagawa J."/>
            <person name="Obokata J."/>
            <person name="Shigenobu S."/>
        </authorList>
    </citation>
    <scope>NUCLEOTIDE SEQUENCE [LARGE SCALE GENOMIC DNA]</scope>
</reference>
<feature type="region of interest" description="Disordered" evidence="1">
    <location>
        <begin position="1"/>
        <end position="42"/>
    </location>
</feature>
<evidence type="ECO:0000313" key="2">
    <source>
        <dbReference type="EMBL" id="GFR67268.1"/>
    </source>
</evidence>